<dbReference type="GO" id="GO:0097602">
    <property type="term" value="F:cullin family protein binding"/>
    <property type="evidence" value="ECO:0007669"/>
    <property type="project" value="TreeGrafter"/>
</dbReference>
<keyword evidence="4" id="KW-1185">Reference proteome</keyword>
<organism evidence="3 4">
    <name type="scientific">Caenorhabditis auriculariae</name>
    <dbReference type="NCBI Taxonomy" id="2777116"/>
    <lineage>
        <taxon>Eukaryota</taxon>
        <taxon>Metazoa</taxon>
        <taxon>Ecdysozoa</taxon>
        <taxon>Nematoda</taxon>
        <taxon>Chromadorea</taxon>
        <taxon>Rhabditida</taxon>
        <taxon>Rhabditina</taxon>
        <taxon>Rhabditomorpha</taxon>
        <taxon>Rhabditoidea</taxon>
        <taxon>Rhabditidae</taxon>
        <taxon>Peloderinae</taxon>
        <taxon>Caenorhabditis</taxon>
    </lineage>
</organism>
<gene>
    <name evidence="3" type="ORF">CAUJ_LOCUS1031</name>
</gene>
<feature type="domain" description="CCDC22 N-terminal" evidence="2">
    <location>
        <begin position="1"/>
        <end position="111"/>
    </location>
</feature>
<proteinExistence type="predicted"/>
<dbReference type="PANTHER" id="PTHR15668:SF4">
    <property type="entry name" value="COILED-COIL DOMAIN-CONTAINING PROTEIN 22"/>
    <property type="match status" value="1"/>
</dbReference>
<dbReference type="PANTHER" id="PTHR15668">
    <property type="entry name" value="JM1 PROTEIN"/>
    <property type="match status" value="1"/>
</dbReference>
<dbReference type="Pfam" id="PF21674">
    <property type="entry name" value="CCDC22_N"/>
    <property type="match status" value="1"/>
</dbReference>
<dbReference type="Proteomes" id="UP000835052">
    <property type="component" value="Unassembled WGS sequence"/>
</dbReference>
<dbReference type="InterPro" id="IPR048349">
    <property type="entry name" value="CCDC22_N"/>
</dbReference>
<sequence>MEEVDAYIEQQCKKLNCSFVENADSKDVEFDTRNAFEFLIRCIWQIEPSSEAELPSCELPRHLPTRFRLAKTISDYLEKLGIRGDIGFQNLLYGSLNSLRNIFVDLIRKLPNDSGDVDLESTKTTATEQLSTEPKWVPEFCSRLKMSYDGRFWCPDELGMPELFSFVSKSSNANGMVEDPRNWIAKLLQDTEIDNEANVPKQKRPKPALPPKPKNLSATKEDDLAAKRALLEAALEEREAKRIEFLKVQIESAKVKSSLLHSKRKKLKGFDRRLFGSIGRSKLL</sequence>
<accession>A0A8S1GQN1</accession>
<dbReference type="AlphaFoldDB" id="A0A8S1GQN1"/>
<reference evidence="3" key="1">
    <citation type="submission" date="2020-10" db="EMBL/GenBank/DDBJ databases">
        <authorList>
            <person name="Kikuchi T."/>
        </authorList>
    </citation>
    <scope>NUCLEOTIDE SEQUENCE</scope>
    <source>
        <strain evidence="3">NKZ352</strain>
    </source>
</reference>
<evidence type="ECO:0000256" key="1">
    <source>
        <dbReference type="SAM" id="MobiDB-lite"/>
    </source>
</evidence>
<evidence type="ECO:0000259" key="2">
    <source>
        <dbReference type="Pfam" id="PF21674"/>
    </source>
</evidence>
<feature type="region of interest" description="Disordered" evidence="1">
    <location>
        <begin position="195"/>
        <end position="221"/>
    </location>
</feature>
<evidence type="ECO:0000313" key="3">
    <source>
        <dbReference type="EMBL" id="CAD6185112.1"/>
    </source>
</evidence>
<dbReference type="OrthoDB" id="10266736at2759"/>
<comment type="caution">
    <text evidence="3">The sequence shown here is derived from an EMBL/GenBank/DDBJ whole genome shotgun (WGS) entry which is preliminary data.</text>
</comment>
<dbReference type="InterPro" id="IPR008530">
    <property type="entry name" value="CCDC22"/>
</dbReference>
<protein>
    <recommendedName>
        <fullName evidence="2">CCDC22 N-terminal domain-containing protein</fullName>
    </recommendedName>
</protein>
<dbReference type="EMBL" id="CAJGYM010000002">
    <property type="protein sequence ID" value="CAD6185112.1"/>
    <property type="molecule type" value="Genomic_DNA"/>
</dbReference>
<evidence type="ECO:0000313" key="4">
    <source>
        <dbReference type="Proteomes" id="UP000835052"/>
    </source>
</evidence>
<name>A0A8S1GQN1_9PELO</name>
<dbReference type="GO" id="GO:2000060">
    <property type="term" value="P:positive regulation of ubiquitin-dependent protein catabolic process"/>
    <property type="evidence" value="ECO:0007669"/>
    <property type="project" value="TreeGrafter"/>
</dbReference>